<dbReference type="PANTHER" id="PTHR31896">
    <property type="entry name" value="FAMILY REGULATORY PROTEIN, PUTATIVE (AFU_ORTHOLOGUE AFUA_3G14730)-RELATED"/>
    <property type="match status" value="1"/>
</dbReference>
<dbReference type="InterPro" id="IPR051283">
    <property type="entry name" value="Sec_Metabolite_Acyltrans"/>
</dbReference>
<dbReference type="HOGENOM" id="CLU_580156_0_0_1"/>
<evidence type="ECO:0000313" key="2">
    <source>
        <dbReference type="EMBL" id="KIL66997.1"/>
    </source>
</evidence>
<dbReference type="InterPro" id="IPR023213">
    <property type="entry name" value="CAT-like_dom_sf"/>
</dbReference>
<accession>A0A0C2WYW2</accession>
<proteinExistence type="predicted"/>
<gene>
    <name evidence="2" type="ORF">M378DRAFT_159947</name>
</gene>
<dbReference type="PANTHER" id="PTHR31896:SF64">
    <property type="entry name" value="TRICHOTHECENE 3-O-ACETYLTRANSFERASE"/>
    <property type="match status" value="1"/>
</dbReference>
<dbReference type="InParanoid" id="A0A0C2WYW2"/>
<dbReference type="Gene3D" id="3.30.559.10">
    <property type="entry name" value="Chloramphenicol acetyltransferase-like domain"/>
    <property type="match status" value="2"/>
</dbReference>
<dbReference type="EMBL" id="KN818233">
    <property type="protein sequence ID" value="KIL66997.1"/>
    <property type="molecule type" value="Genomic_DNA"/>
</dbReference>
<dbReference type="Pfam" id="PF02458">
    <property type="entry name" value="Transferase"/>
    <property type="match status" value="1"/>
</dbReference>
<dbReference type="STRING" id="946122.A0A0C2WYW2"/>
<dbReference type="Proteomes" id="UP000054549">
    <property type="component" value="Unassembled WGS sequence"/>
</dbReference>
<organism evidence="2 3">
    <name type="scientific">Amanita muscaria (strain Koide BX008)</name>
    <dbReference type="NCBI Taxonomy" id="946122"/>
    <lineage>
        <taxon>Eukaryota</taxon>
        <taxon>Fungi</taxon>
        <taxon>Dikarya</taxon>
        <taxon>Basidiomycota</taxon>
        <taxon>Agaricomycotina</taxon>
        <taxon>Agaricomycetes</taxon>
        <taxon>Agaricomycetidae</taxon>
        <taxon>Agaricales</taxon>
        <taxon>Pluteineae</taxon>
        <taxon>Amanitaceae</taxon>
        <taxon>Amanita</taxon>
    </lineage>
</organism>
<sequence>MAQNITATGTPGPNHVETYTIFPTNKYNRPPPPPSIPLHGLDTMAPPIHILNHRFYHSPQPGVTPSIIDKLKSSLAEALELYAPISGTVRSDDNGDVYIATDTENIQGTPFLVEMRDVPFAGDTEDLSPRTVVLLPPGSSTLAVKVTQFLCGTIAVAASINHQVTDLRGFLDFLELWAQIARGEAIAVTQIPQDWSHTPGRFFSGLTGKSIVPIPPPGFAVLPVPATGALAALLAPSKVTRWKFTKSAVEQLKTDFSPSVSSEAHKSGLWISSGDALAALLWGVITRARENAHVSRLEGRSTVESQTETLMMAADGRGRSPQGKMLYFGNFNPLFYTIASRSDLLSLTYESASRVALEIRNALNLQISPEAIADKISFYEDPKNAKPPGRITWSGDVIMTNWCRFDLQCPKLDFGWGKPFSATAGAGGVYPPGYVMMTQEKDSGDIFILLTVEQQGAERMVADPLLNRYASLIARG</sequence>
<keyword evidence="1" id="KW-0808">Transferase</keyword>
<protein>
    <submittedName>
        <fullName evidence="2">Uncharacterized protein</fullName>
    </submittedName>
</protein>
<keyword evidence="3" id="KW-1185">Reference proteome</keyword>
<dbReference type="OrthoDB" id="1862401at2759"/>
<reference evidence="2 3" key="1">
    <citation type="submission" date="2014-04" db="EMBL/GenBank/DDBJ databases">
        <title>Evolutionary Origins and Diversification of the Mycorrhizal Mutualists.</title>
        <authorList>
            <consortium name="DOE Joint Genome Institute"/>
            <consortium name="Mycorrhizal Genomics Consortium"/>
            <person name="Kohler A."/>
            <person name="Kuo A."/>
            <person name="Nagy L.G."/>
            <person name="Floudas D."/>
            <person name="Copeland A."/>
            <person name="Barry K.W."/>
            <person name="Cichocki N."/>
            <person name="Veneault-Fourrey C."/>
            <person name="LaButti K."/>
            <person name="Lindquist E.A."/>
            <person name="Lipzen A."/>
            <person name="Lundell T."/>
            <person name="Morin E."/>
            <person name="Murat C."/>
            <person name="Riley R."/>
            <person name="Ohm R."/>
            <person name="Sun H."/>
            <person name="Tunlid A."/>
            <person name="Henrissat B."/>
            <person name="Grigoriev I.V."/>
            <person name="Hibbett D.S."/>
            <person name="Martin F."/>
        </authorList>
    </citation>
    <scope>NUCLEOTIDE SEQUENCE [LARGE SCALE GENOMIC DNA]</scope>
    <source>
        <strain evidence="2 3">Koide BX008</strain>
    </source>
</reference>
<name>A0A0C2WYW2_AMAMK</name>
<evidence type="ECO:0000256" key="1">
    <source>
        <dbReference type="ARBA" id="ARBA00022679"/>
    </source>
</evidence>
<evidence type="ECO:0000313" key="3">
    <source>
        <dbReference type="Proteomes" id="UP000054549"/>
    </source>
</evidence>
<dbReference type="GO" id="GO:0016740">
    <property type="term" value="F:transferase activity"/>
    <property type="evidence" value="ECO:0007669"/>
    <property type="project" value="UniProtKB-KW"/>
</dbReference>
<dbReference type="AlphaFoldDB" id="A0A0C2WYW2"/>